<reference evidence="2" key="1">
    <citation type="submission" date="2021-01" db="EMBL/GenBank/DDBJ databases">
        <authorList>
            <person name="Corre E."/>
            <person name="Pelletier E."/>
            <person name="Niang G."/>
            <person name="Scheremetjew M."/>
            <person name="Finn R."/>
            <person name="Kale V."/>
            <person name="Holt S."/>
            <person name="Cochrane G."/>
            <person name="Meng A."/>
            <person name="Brown T."/>
            <person name="Cohen L."/>
        </authorList>
    </citation>
    <scope>NUCLEOTIDE SEQUENCE</scope>
    <source>
        <strain evidence="2">10249 10 AB</strain>
    </source>
</reference>
<dbReference type="EMBL" id="HBIX01011664">
    <property type="protein sequence ID" value="CAE0716017.1"/>
    <property type="molecule type" value="Transcribed_RNA"/>
</dbReference>
<feature type="region of interest" description="Disordered" evidence="1">
    <location>
        <begin position="65"/>
        <end position="99"/>
    </location>
</feature>
<feature type="compositionally biased region" description="Basic and acidic residues" evidence="1">
    <location>
        <begin position="175"/>
        <end position="184"/>
    </location>
</feature>
<sequence>MQRRKGTWSTITNISDRDIVVSLLRSAGHGNVLDRKIDLVLSSKVKIDIYGNVVELTLGRKDQSSFRYQQQQQQQLRRRRRRRQSQQNGNNNNDEQEQQHDELLTYWDLSESVGKLAKLEKLVLFRCRCIPASLNDLSDLNCLELHFCHGNSMAERQQELLTITSTTRSYSTAKDPPDIHDRNINGKNHSNNNVPCRLSRLTTLVICDGIWSDQSIYWMKWMISTTSSTVNTGFSTEDNEPCCNSTTSKETCGTAQLQVVRFSFLRNELLNAILKFLSPWNTTMVGLNRCSANDNGNQQVNKKATICLPPATSCLKRLAWIHSGINDQGLERLLRGVVLPFHPNLSGIDVSGNQIRSLQILLEPEKSDSSSSYTDSAVATINGGEYNQCNSNGRRNYISNDCDHDDVNLYLRQKPLQVNHEQIRYHSLRTLNLQHNPILKQRTSHPREQQAFEALLLHYFPLLGSLTPSWEDWDAPIEYLLRINRGGRVLVEGTTMPSSLPFLSQGLKSIVNRAGSTKNDRTEVLTSARKESSSLKTTRHSKIPLSLWPFVLHSAYKTSSRSFLPPRDDATAMYYLVRNGPTLSEIFATAR</sequence>
<organism evidence="2">
    <name type="scientific">Pseudo-nitzschia australis</name>
    <dbReference type="NCBI Taxonomy" id="44445"/>
    <lineage>
        <taxon>Eukaryota</taxon>
        <taxon>Sar</taxon>
        <taxon>Stramenopiles</taxon>
        <taxon>Ochrophyta</taxon>
        <taxon>Bacillariophyta</taxon>
        <taxon>Bacillariophyceae</taxon>
        <taxon>Bacillariophycidae</taxon>
        <taxon>Bacillariales</taxon>
        <taxon>Bacillariaceae</taxon>
        <taxon>Pseudo-nitzschia</taxon>
    </lineage>
</organism>
<feature type="region of interest" description="Disordered" evidence="1">
    <location>
        <begin position="167"/>
        <end position="186"/>
    </location>
</feature>
<evidence type="ECO:0000313" key="2">
    <source>
        <dbReference type="EMBL" id="CAE0716017.1"/>
    </source>
</evidence>
<dbReference type="AlphaFoldDB" id="A0A7S4AI84"/>
<name>A0A7S4AI84_9STRA</name>
<proteinExistence type="predicted"/>
<evidence type="ECO:0000256" key="1">
    <source>
        <dbReference type="SAM" id="MobiDB-lite"/>
    </source>
</evidence>
<accession>A0A7S4AI84</accession>
<gene>
    <name evidence="2" type="ORF">PAUS00366_LOCUS8769</name>
</gene>
<protein>
    <submittedName>
        <fullName evidence="2">Uncharacterized protein</fullName>
    </submittedName>
</protein>